<dbReference type="InterPro" id="IPR012674">
    <property type="entry name" value="Calycin"/>
</dbReference>
<evidence type="ECO:0000313" key="1">
    <source>
        <dbReference type="EMBL" id="CAL5139404.1"/>
    </source>
</evidence>
<evidence type="ECO:0000313" key="2">
    <source>
        <dbReference type="Proteomes" id="UP001497525"/>
    </source>
</evidence>
<dbReference type="PRINTS" id="PR00178">
    <property type="entry name" value="FATTYACIDBP"/>
</dbReference>
<comment type="caution">
    <text evidence="1">The sequence shown here is derived from an EMBL/GenBank/DDBJ whole genome shotgun (WGS) entry which is preliminary data.</text>
</comment>
<dbReference type="SUPFAM" id="SSF50814">
    <property type="entry name" value="Lipocalins"/>
    <property type="match status" value="1"/>
</dbReference>
<gene>
    <name evidence="1" type="ORF">CDAUBV1_LOCUS14429</name>
</gene>
<organism evidence="1 2">
    <name type="scientific">Calicophoron daubneyi</name>
    <name type="common">Rumen fluke</name>
    <name type="synonym">Paramphistomum daubneyi</name>
    <dbReference type="NCBI Taxonomy" id="300641"/>
    <lineage>
        <taxon>Eukaryota</taxon>
        <taxon>Metazoa</taxon>
        <taxon>Spiralia</taxon>
        <taxon>Lophotrochozoa</taxon>
        <taxon>Platyhelminthes</taxon>
        <taxon>Trematoda</taxon>
        <taxon>Digenea</taxon>
        <taxon>Plagiorchiida</taxon>
        <taxon>Pronocephalata</taxon>
        <taxon>Paramphistomoidea</taxon>
        <taxon>Paramphistomidae</taxon>
        <taxon>Calicophoron</taxon>
    </lineage>
</organism>
<dbReference type="GO" id="GO:0008289">
    <property type="term" value="F:lipid binding"/>
    <property type="evidence" value="ECO:0007669"/>
    <property type="project" value="UniProtKB-KW"/>
</dbReference>
<accession>A0AAV2TR28</accession>
<name>A0AAV2TR28_CALDB</name>
<proteinExistence type="predicted"/>
<dbReference type="InterPro" id="IPR000463">
    <property type="entry name" value="Fatty_acid-bd"/>
</dbReference>
<dbReference type="Gene3D" id="2.40.128.20">
    <property type="match status" value="1"/>
</dbReference>
<protein>
    <submittedName>
        <fullName evidence="1">Uncharacterized protein</fullName>
    </submittedName>
</protein>
<dbReference type="EMBL" id="CAXLJL010000600">
    <property type="protein sequence ID" value="CAL5139404.1"/>
    <property type="molecule type" value="Genomic_DNA"/>
</dbReference>
<sequence>MSRFAGVWRCNHHENMDKLFLQIGAPPEIAKKAAQGETTITIKLSDNQTVHFKIESGYGTEEVTAKIGEPFEHKRPNGKKTVIVKESDSRMRVNLMDTEKPGHTTCEICGNELHITSTVGCVTAKSRYTKL</sequence>
<dbReference type="CDD" id="cd00742">
    <property type="entry name" value="FABP"/>
    <property type="match status" value="1"/>
</dbReference>
<reference evidence="1" key="1">
    <citation type="submission" date="2024-06" db="EMBL/GenBank/DDBJ databases">
        <authorList>
            <person name="Liu X."/>
            <person name="Lenzi L."/>
            <person name="Haldenby T S."/>
            <person name="Uol C."/>
        </authorList>
    </citation>
    <scope>NUCLEOTIDE SEQUENCE</scope>
</reference>
<dbReference type="AlphaFoldDB" id="A0AAV2TR28"/>
<dbReference type="Proteomes" id="UP001497525">
    <property type="component" value="Unassembled WGS sequence"/>
</dbReference>